<name>A0A6M1LSB2_9PROT</name>
<evidence type="ECO:0000313" key="1">
    <source>
        <dbReference type="EMBL" id="NGM23335.1"/>
    </source>
</evidence>
<gene>
    <name evidence="1" type="ORF">G3576_25200</name>
</gene>
<evidence type="ECO:0008006" key="3">
    <source>
        <dbReference type="Google" id="ProtNLM"/>
    </source>
</evidence>
<dbReference type="EMBL" id="JAAIKB010000014">
    <property type="protein sequence ID" value="NGM23335.1"/>
    <property type="molecule type" value="Genomic_DNA"/>
</dbReference>
<dbReference type="RefSeq" id="WP_164697180.1">
    <property type="nucleotide sequence ID" value="NZ_JAAIKB010000014.1"/>
</dbReference>
<organism evidence="1 2">
    <name type="scientific">Falsiroseomonas algicola</name>
    <dbReference type="NCBI Taxonomy" id="2716930"/>
    <lineage>
        <taxon>Bacteria</taxon>
        <taxon>Pseudomonadati</taxon>
        <taxon>Pseudomonadota</taxon>
        <taxon>Alphaproteobacteria</taxon>
        <taxon>Acetobacterales</taxon>
        <taxon>Roseomonadaceae</taxon>
        <taxon>Falsiroseomonas</taxon>
    </lineage>
</organism>
<reference evidence="1 2" key="1">
    <citation type="submission" date="2020-02" db="EMBL/GenBank/DDBJ databases">
        <authorList>
            <person name="Kim H.M."/>
            <person name="Jeon C.O."/>
        </authorList>
    </citation>
    <scope>NUCLEOTIDE SEQUENCE [LARGE SCALE GENOMIC DNA]</scope>
    <source>
        <strain evidence="1 2">PeD5</strain>
    </source>
</reference>
<dbReference type="AlphaFoldDB" id="A0A6M1LSB2"/>
<proteinExistence type="predicted"/>
<comment type="caution">
    <text evidence="1">The sequence shown here is derived from an EMBL/GenBank/DDBJ whole genome shotgun (WGS) entry which is preliminary data.</text>
</comment>
<protein>
    <recommendedName>
        <fullName evidence="3">Anti-sigma factor NepR domain-containing protein</fullName>
    </recommendedName>
</protein>
<reference evidence="1 2" key="2">
    <citation type="submission" date="2020-03" db="EMBL/GenBank/DDBJ databases">
        <title>Roseomonas stagni sp. nov., isolated from pond water in Japan.</title>
        <authorList>
            <person name="Furuhata K."/>
            <person name="Miyamoto H."/>
            <person name="Goto K."/>
        </authorList>
    </citation>
    <scope>NUCLEOTIDE SEQUENCE [LARGE SCALE GENOMIC DNA]</scope>
    <source>
        <strain evidence="1 2">PeD5</strain>
    </source>
</reference>
<dbReference type="Proteomes" id="UP000475385">
    <property type="component" value="Unassembled WGS sequence"/>
</dbReference>
<keyword evidence="2" id="KW-1185">Reference proteome</keyword>
<accession>A0A6M1LSB2</accession>
<sequence>MSAHLHSSVASPPPATAMADTDAAFDRWLRQELSRLYDSALSEPVPPELLRLLEDKGEQ</sequence>
<evidence type="ECO:0000313" key="2">
    <source>
        <dbReference type="Proteomes" id="UP000475385"/>
    </source>
</evidence>